<dbReference type="AlphaFoldDB" id="A0YEA1"/>
<accession>A0YEA1</accession>
<reference evidence="1 2" key="1">
    <citation type="journal article" date="2010" name="J. Bacteriol.">
        <title>Genome sequence of the oligotrophic marine Gammaproteobacterium HTCC2143, isolated from the Oregon Coast.</title>
        <authorList>
            <person name="Oh H.M."/>
            <person name="Kang I."/>
            <person name="Ferriera S."/>
            <person name="Giovannoni S.J."/>
            <person name="Cho J.C."/>
        </authorList>
    </citation>
    <scope>NUCLEOTIDE SEQUENCE [LARGE SCALE GENOMIC DNA]</scope>
    <source>
        <strain evidence="1 2">HTCC2143</strain>
    </source>
</reference>
<proteinExistence type="predicted"/>
<dbReference type="Gene3D" id="2.30.110.10">
    <property type="entry name" value="Electron Transport, Fmn-binding Protein, Chain A"/>
    <property type="match status" value="1"/>
</dbReference>
<evidence type="ECO:0008006" key="3">
    <source>
        <dbReference type="Google" id="ProtNLM"/>
    </source>
</evidence>
<evidence type="ECO:0000313" key="2">
    <source>
        <dbReference type="Proteomes" id="UP000004931"/>
    </source>
</evidence>
<dbReference type="Proteomes" id="UP000004931">
    <property type="component" value="Unassembled WGS sequence"/>
</dbReference>
<organism evidence="1 2">
    <name type="scientific">marine gamma proteobacterium HTCC2143</name>
    <dbReference type="NCBI Taxonomy" id="247633"/>
    <lineage>
        <taxon>Bacteria</taxon>
        <taxon>Pseudomonadati</taxon>
        <taxon>Pseudomonadota</taxon>
        <taxon>Gammaproteobacteria</taxon>
        <taxon>Cellvibrionales</taxon>
        <taxon>Spongiibacteraceae</taxon>
        <taxon>BD1-7 clade</taxon>
    </lineage>
</organism>
<evidence type="ECO:0000313" key="1">
    <source>
        <dbReference type="EMBL" id="EAW30737.1"/>
    </source>
</evidence>
<dbReference type="InterPro" id="IPR012349">
    <property type="entry name" value="Split_barrel_FMN-bd"/>
</dbReference>
<dbReference type="STRING" id="247633.GP2143_02399"/>
<dbReference type="eggNOG" id="COG3871">
    <property type="taxonomic scope" value="Bacteria"/>
</dbReference>
<keyword evidence="2" id="KW-1185">Reference proteome</keyword>
<dbReference type="SUPFAM" id="SSF50475">
    <property type="entry name" value="FMN-binding split barrel"/>
    <property type="match status" value="1"/>
</dbReference>
<protein>
    <recommendedName>
        <fullName evidence="3">Pyridoxamine 5'-phosphate oxidase putative domain-containing protein</fullName>
    </recommendedName>
</protein>
<sequence>MGFFGSADVSKKREFCTAATFRMVVSLIAFSKIQRYLTEDKNKVKGSKKMSKYASNYEDVTTYTLDLKDEQRLQQLQKECVFMWTTRAGEPVGVTQSFIEINGHIWMTAAEQRARIHAVRRDPRTCVCITSTGTEMGEGKTVTYKGTTIVHPKEDRKIKDMFYRTFAEKRYGDQGPEYVEQMIDYIDSPNRVVLEFIPGKKITHDRDKMEAATAPLETPSS</sequence>
<gene>
    <name evidence="1" type="ORF">GP2143_02399</name>
</gene>
<comment type="caution">
    <text evidence="1">The sequence shown here is derived from an EMBL/GenBank/DDBJ whole genome shotgun (WGS) entry which is preliminary data.</text>
</comment>
<dbReference type="EMBL" id="AAVT01000006">
    <property type="protein sequence ID" value="EAW30737.1"/>
    <property type="molecule type" value="Genomic_DNA"/>
</dbReference>
<name>A0YEA1_9GAMM</name>